<sequence>MAPLDQPPDIPNAFVDQSSNPVTLTRADSSTVFTPLALFHAYTKYDIDIRNGRTGGAVPVGYAEFAGRWNEDGNCPYRFSTFNSATAVVTTVGAPFPAGFLNSIDPPSTPRAPMPPTTFKYTAGQNDLI</sequence>
<dbReference type="OrthoDB" id="2762519at2759"/>
<evidence type="ECO:0000313" key="2">
    <source>
        <dbReference type="Proteomes" id="UP000230002"/>
    </source>
</evidence>
<dbReference type="Proteomes" id="UP000230002">
    <property type="component" value="Unassembled WGS sequence"/>
</dbReference>
<reference evidence="1 2" key="1">
    <citation type="journal article" date="2015" name="Sci. Rep.">
        <title>Chromosome-level genome map provides insights into diverse defense mechanisms in the medicinal fungus Ganoderma sinense.</title>
        <authorList>
            <person name="Zhu Y."/>
            <person name="Xu J."/>
            <person name="Sun C."/>
            <person name="Zhou S."/>
            <person name="Xu H."/>
            <person name="Nelson D.R."/>
            <person name="Qian J."/>
            <person name="Song J."/>
            <person name="Luo H."/>
            <person name="Xiang L."/>
            <person name="Li Y."/>
            <person name="Xu Z."/>
            <person name="Ji A."/>
            <person name="Wang L."/>
            <person name="Lu S."/>
            <person name="Hayward A."/>
            <person name="Sun W."/>
            <person name="Li X."/>
            <person name="Schwartz D.C."/>
            <person name="Wang Y."/>
            <person name="Chen S."/>
        </authorList>
    </citation>
    <scope>NUCLEOTIDE SEQUENCE [LARGE SCALE GENOMIC DNA]</scope>
    <source>
        <strain evidence="1 2">ZZ0214-1</strain>
    </source>
</reference>
<accession>A0A2G8SFJ9</accession>
<organism evidence="1 2">
    <name type="scientific">Ganoderma sinense ZZ0214-1</name>
    <dbReference type="NCBI Taxonomy" id="1077348"/>
    <lineage>
        <taxon>Eukaryota</taxon>
        <taxon>Fungi</taxon>
        <taxon>Dikarya</taxon>
        <taxon>Basidiomycota</taxon>
        <taxon>Agaricomycotina</taxon>
        <taxon>Agaricomycetes</taxon>
        <taxon>Polyporales</taxon>
        <taxon>Polyporaceae</taxon>
        <taxon>Ganoderma</taxon>
    </lineage>
</organism>
<protein>
    <submittedName>
        <fullName evidence="1">Uncharacterized protein</fullName>
    </submittedName>
</protein>
<comment type="caution">
    <text evidence="1">The sequence shown here is derived from an EMBL/GenBank/DDBJ whole genome shotgun (WGS) entry which is preliminary data.</text>
</comment>
<proteinExistence type="predicted"/>
<dbReference type="EMBL" id="AYKW01000011">
    <property type="protein sequence ID" value="PIL32368.1"/>
    <property type="molecule type" value="Genomic_DNA"/>
</dbReference>
<keyword evidence="2" id="KW-1185">Reference proteome</keyword>
<dbReference type="AlphaFoldDB" id="A0A2G8SFJ9"/>
<evidence type="ECO:0000313" key="1">
    <source>
        <dbReference type="EMBL" id="PIL32368.1"/>
    </source>
</evidence>
<name>A0A2G8SFJ9_9APHY</name>
<gene>
    <name evidence="1" type="ORF">GSI_05614</name>
</gene>